<organism evidence="1 2">
    <name type="scientific">Pseudobacteriovorax antillogorgiicola</name>
    <dbReference type="NCBI Taxonomy" id="1513793"/>
    <lineage>
        <taxon>Bacteria</taxon>
        <taxon>Pseudomonadati</taxon>
        <taxon>Bdellovibrionota</taxon>
        <taxon>Oligoflexia</taxon>
        <taxon>Oligoflexales</taxon>
        <taxon>Pseudobacteriovoracaceae</taxon>
        <taxon>Pseudobacteriovorax</taxon>
    </lineage>
</organism>
<name>A0A1Y6BZ42_9BACT</name>
<evidence type="ECO:0000313" key="1">
    <source>
        <dbReference type="EMBL" id="SMF32833.1"/>
    </source>
</evidence>
<accession>A0A1Y6BZ42</accession>
<dbReference type="OrthoDB" id="5497375at2"/>
<proteinExistence type="predicted"/>
<sequence length="662" mass="73202">MNKIIAVSLFMFGCGRPLKQVNSDELHTIVARGPVASREASQLETSLQLASANTKIYQMYRFADSDVVHKILFDTSMVEVETGNPELVCQEQIRQHQELLTPFTLANLELAKTQQIGKDLVQVSLQRLENQEKVRNAFVECLFSRSEDGLKLQKITNNSFFHAPLETGESLDATDIRFILGEGGGLLGEIKKSWLARPEAVYQTSEFEYQKGREMFKLTIANATGEILEGSTKNLAFRQTLTGSVYHRSYLEENHFQQSLPLTPILTSQGTVVSSKDGFFQSSGSVQGVKLESERVVVYGADEAQPMVVDHVDHGDYGVAVSDPDSNHAGLNSFASIHRINKFARQYLSPQDVPFLDKAIDVRVNQSGECNAFYTTGRAVISLFRAGGGCANVATVNDVIYHEWGHALDDHTGRVQGVTDGAFSEGIGDIVSAFFNQDPTIGVGFVQDENYGIRRIDKVKVYPRDTGEVHREGGIIAGAFWRLNESLQERYGKDKGQDLAASYFFKHLLFTDSYLESYDSLLILDDDDNNPATRSPNFCLITEVFAAHGLATSVNCEDDAPQTFEADTSLTLALYDIGPEQVGAVGSGHGIDEFYLCMGSQKTCLQDDRIHLKLPLLSRNDERTFFAYKGALPLQGVDVVTLISKDMNGQVTGSRLVKIFTK</sequence>
<evidence type="ECO:0000313" key="2">
    <source>
        <dbReference type="Proteomes" id="UP000192907"/>
    </source>
</evidence>
<gene>
    <name evidence="1" type="ORF">SAMN06296036_11061</name>
</gene>
<reference evidence="2" key="1">
    <citation type="submission" date="2017-04" db="EMBL/GenBank/DDBJ databases">
        <authorList>
            <person name="Varghese N."/>
            <person name="Submissions S."/>
        </authorList>
    </citation>
    <scope>NUCLEOTIDE SEQUENCE [LARGE SCALE GENOMIC DNA]</scope>
    <source>
        <strain evidence="2">RKEM611</strain>
    </source>
</reference>
<dbReference type="SUPFAM" id="SSF55486">
    <property type="entry name" value="Metalloproteases ('zincins'), catalytic domain"/>
    <property type="match status" value="1"/>
</dbReference>
<dbReference type="EMBL" id="FWZT01000010">
    <property type="protein sequence ID" value="SMF32833.1"/>
    <property type="molecule type" value="Genomic_DNA"/>
</dbReference>
<protein>
    <submittedName>
        <fullName evidence="1">Uncharacterized protein</fullName>
    </submittedName>
</protein>
<dbReference type="Proteomes" id="UP000192907">
    <property type="component" value="Unassembled WGS sequence"/>
</dbReference>
<dbReference type="InterPro" id="IPR027268">
    <property type="entry name" value="Peptidase_M4/M1_CTD_sf"/>
</dbReference>
<dbReference type="STRING" id="1513793.SAMN06296036_11061"/>
<dbReference type="Gene3D" id="1.10.390.10">
    <property type="entry name" value="Neutral Protease Domain 2"/>
    <property type="match status" value="1"/>
</dbReference>
<dbReference type="RefSeq" id="WP_132320752.1">
    <property type="nucleotide sequence ID" value="NZ_FWZT01000010.1"/>
</dbReference>
<dbReference type="AlphaFoldDB" id="A0A1Y6BZ42"/>
<keyword evidence="2" id="KW-1185">Reference proteome</keyword>